<dbReference type="SUPFAM" id="SSF53756">
    <property type="entry name" value="UDP-Glycosyltransferase/glycogen phosphorylase"/>
    <property type="match status" value="1"/>
</dbReference>
<dbReference type="Pfam" id="PF00534">
    <property type="entry name" value="Glycos_transf_1"/>
    <property type="match status" value="1"/>
</dbReference>
<dbReference type="Pfam" id="PF13579">
    <property type="entry name" value="Glyco_trans_4_4"/>
    <property type="match status" value="1"/>
</dbReference>
<reference evidence="4" key="1">
    <citation type="submission" date="2023-04" db="EMBL/GenBank/DDBJ databases">
        <title>Complete genome sequence of Halomonas alkaliantarctica MSP3 isolated from marine sediment, Jeju Island.</title>
        <authorList>
            <person name="Park S.-J."/>
        </authorList>
    </citation>
    <scope>NUCLEOTIDE SEQUENCE</scope>
    <source>
        <strain evidence="4">MSP3</strain>
    </source>
</reference>
<evidence type="ECO:0000313" key="5">
    <source>
        <dbReference type="Proteomes" id="UP001179830"/>
    </source>
</evidence>
<dbReference type="Proteomes" id="UP001179830">
    <property type="component" value="Chromosome"/>
</dbReference>
<protein>
    <submittedName>
        <fullName evidence="4">Glycosyltransferase family 4 protein</fullName>
    </submittedName>
</protein>
<accession>A0ABY8LQC6</accession>
<dbReference type="PANTHER" id="PTHR12526">
    <property type="entry name" value="GLYCOSYLTRANSFERASE"/>
    <property type="match status" value="1"/>
</dbReference>
<evidence type="ECO:0000259" key="2">
    <source>
        <dbReference type="Pfam" id="PF00534"/>
    </source>
</evidence>
<keyword evidence="1" id="KW-0472">Membrane</keyword>
<keyword evidence="5" id="KW-1185">Reference proteome</keyword>
<dbReference type="InterPro" id="IPR001296">
    <property type="entry name" value="Glyco_trans_1"/>
</dbReference>
<proteinExistence type="predicted"/>
<evidence type="ECO:0000256" key="1">
    <source>
        <dbReference type="SAM" id="Phobius"/>
    </source>
</evidence>
<feature type="domain" description="Glycosyltransferase subfamily 4-like N-terminal" evidence="3">
    <location>
        <begin position="19"/>
        <end position="196"/>
    </location>
</feature>
<keyword evidence="1" id="KW-1133">Transmembrane helix</keyword>
<dbReference type="Gene3D" id="3.40.50.2000">
    <property type="entry name" value="Glycogen Phosphorylase B"/>
    <property type="match status" value="2"/>
</dbReference>
<dbReference type="EMBL" id="CP122961">
    <property type="protein sequence ID" value="WGI26623.1"/>
    <property type="molecule type" value="Genomic_DNA"/>
</dbReference>
<sequence length="405" mass="45917">MKVLYLHQYFATPDNSGGVRSYQFGKRLAEAGHSVDLVTSTAFFPVARNSRFQLVSQHDIDGIKVHAIHIEYVNQMSFFRRIVAFLLFMIVSSVYVMKLRKHDLIYASSTPLTIAVPALIYKAFRRVPMVFEVRDLWPDIPVELGIIKSKLLIKVLYRFEHFVYKASKKIVVLSTGMRDELIKKGVKNEKIVVVPNACDIKEFSKEVSSDVAEQLFSQHGQVRLCIYAGTFGYVNNLDYVLDIAVHLKDLGRNIKFILIGDGQEKPHLQRRVQDEGLAEQVVLLPAMSKAELIPYLKASDACLSVVRDIPALYNNSANKFFDALAAGKPIIINHGGWQADVIRDNGIGLVLCRNPEKSARKLIDFMDRIQEIDTECILNLAHENYSRDKLFRKLCCDALYPAVHS</sequence>
<dbReference type="PANTHER" id="PTHR12526:SF638">
    <property type="entry name" value="SPORE COAT PROTEIN SA"/>
    <property type="match status" value="1"/>
</dbReference>
<dbReference type="CDD" id="cd03794">
    <property type="entry name" value="GT4_WbuB-like"/>
    <property type="match status" value="1"/>
</dbReference>
<gene>
    <name evidence="4" type="ORF">QEN58_06065</name>
</gene>
<organism evidence="4 5">
    <name type="scientific">Halomonas alkaliantarctica</name>
    <dbReference type="NCBI Taxonomy" id="232346"/>
    <lineage>
        <taxon>Bacteria</taxon>
        <taxon>Pseudomonadati</taxon>
        <taxon>Pseudomonadota</taxon>
        <taxon>Gammaproteobacteria</taxon>
        <taxon>Oceanospirillales</taxon>
        <taxon>Halomonadaceae</taxon>
        <taxon>Halomonas</taxon>
    </lineage>
</organism>
<keyword evidence="1" id="KW-0812">Transmembrane</keyword>
<name>A0ABY8LQC6_9GAMM</name>
<evidence type="ECO:0000259" key="3">
    <source>
        <dbReference type="Pfam" id="PF13579"/>
    </source>
</evidence>
<feature type="transmembrane region" description="Helical" evidence="1">
    <location>
        <begin position="104"/>
        <end position="124"/>
    </location>
</feature>
<dbReference type="InterPro" id="IPR028098">
    <property type="entry name" value="Glyco_trans_4-like_N"/>
</dbReference>
<dbReference type="RefSeq" id="WP_280106236.1">
    <property type="nucleotide sequence ID" value="NZ_CP122961.1"/>
</dbReference>
<feature type="transmembrane region" description="Helical" evidence="1">
    <location>
        <begin position="78"/>
        <end position="98"/>
    </location>
</feature>
<feature type="domain" description="Glycosyl transferase family 1" evidence="2">
    <location>
        <begin position="223"/>
        <end position="367"/>
    </location>
</feature>
<evidence type="ECO:0000313" key="4">
    <source>
        <dbReference type="EMBL" id="WGI26623.1"/>
    </source>
</evidence>